<proteinExistence type="predicted"/>
<feature type="non-terminal residue" evidence="1">
    <location>
        <position position="1"/>
    </location>
</feature>
<name>A0ACC1H6X9_9FUNG</name>
<gene>
    <name evidence="1" type="ORF">EV182_008782</name>
</gene>
<evidence type="ECO:0000313" key="1">
    <source>
        <dbReference type="EMBL" id="KAJ1669399.1"/>
    </source>
</evidence>
<comment type="caution">
    <text evidence="1">The sequence shown here is derived from an EMBL/GenBank/DDBJ whole genome shotgun (WGS) entry which is preliminary data.</text>
</comment>
<accession>A0ACC1H6X9</accession>
<organism evidence="1 2">
    <name type="scientific">Spiromyces aspiralis</name>
    <dbReference type="NCBI Taxonomy" id="68401"/>
    <lineage>
        <taxon>Eukaryota</taxon>
        <taxon>Fungi</taxon>
        <taxon>Fungi incertae sedis</taxon>
        <taxon>Zoopagomycota</taxon>
        <taxon>Kickxellomycotina</taxon>
        <taxon>Kickxellomycetes</taxon>
        <taxon>Kickxellales</taxon>
        <taxon>Kickxellaceae</taxon>
        <taxon>Spiromyces</taxon>
    </lineage>
</organism>
<reference evidence="1" key="1">
    <citation type="submission" date="2022-06" db="EMBL/GenBank/DDBJ databases">
        <title>Phylogenomic reconstructions and comparative analyses of Kickxellomycotina fungi.</title>
        <authorList>
            <person name="Reynolds N.K."/>
            <person name="Stajich J.E."/>
            <person name="Barry K."/>
            <person name="Grigoriev I.V."/>
            <person name="Crous P."/>
            <person name="Smith M.E."/>
        </authorList>
    </citation>
    <scope>NUCLEOTIDE SEQUENCE</scope>
    <source>
        <strain evidence="1">RSA 2271</strain>
    </source>
</reference>
<dbReference type="Proteomes" id="UP001145114">
    <property type="component" value="Unassembled WGS sequence"/>
</dbReference>
<protein>
    <submittedName>
        <fullName evidence="1">Uncharacterized protein</fullName>
    </submittedName>
</protein>
<keyword evidence="2" id="KW-1185">Reference proteome</keyword>
<dbReference type="EMBL" id="JAMZIH010009953">
    <property type="protein sequence ID" value="KAJ1669399.1"/>
    <property type="molecule type" value="Genomic_DNA"/>
</dbReference>
<evidence type="ECO:0000313" key="2">
    <source>
        <dbReference type="Proteomes" id="UP001145114"/>
    </source>
</evidence>
<sequence>DTGKHIAIPNREVMWRWVEILKLNDAIEKFVSGMDGKATLVDLLLSGDYATFIAHVEQVLSAQNKKITVKTYERTFQMLLSIMMSVYLDPRKYDILREYPVNNGYSDIVIKPRHAAGSGGGDGPWGIHFEVKRADPRYVDRAHRLTEDDMDFIRDPTNPREDRARRLYGEK</sequence>
<feature type="non-terminal residue" evidence="1">
    <location>
        <position position="171"/>
    </location>
</feature>